<dbReference type="Proteomes" id="UP000521868">
    <property type="component" value="Unassembled WGS sequence"/>
</dbReference>
<dbReference type="EMBL" id="VTOX01000004">
    <property type="protein sequence ID" value="NKE66775.1"/>
    <property type="molecule type" value="Genomic_DNA"/>
</dbReference>
<dbReference type="Pfam" id="PF05170">
    <property type="entry name" value="AsmA"/>
    <property type="match status" value="1"/>
</dbReference>
<accession>A0A7X6I6Z8</accession>
<comment type="caution">
    <text evidence="2">The sequence shown here is derived from an EMBL/GenBank/DDBJ whole genome shotgun (WGS) entry which is preliminary data.</text>
</comment>
<dbReference type="PANTHER" id="PTHR30441">
    <property type="entry name" value="DUF748 DOMAIN-CONTAINING PROTEIN"/>
    <property type="match status" value="1"/>
</dbReference>
<reference evidence="2 3" key="1">
    <citation type="journal article" date="2020" name="Nature">
        <title>Bacterial chemolithoautotrophy via manganese oxidation.</title>
        <authorList>
            <person name="Yu H."/>
            <person name="Leadbetter J.R."/>
        </authorList>
    </citation>
    <scope>NUCLEOTIDE SEQUENCE [LARGE SCALE GENOMIC DNA]</scope>
    <source>
        <strain evidence="2 3">RBP-1</strain>
    </source>
</reference>
<dbReference type="GO" id="GO:0005886">
    <property type="term" value="C:plasma membrane"/>
    <property type="evidence" value="ECO:0007669"/>
    <property type="project" value="TreeGrafter"/>
</dbReference>
<gene>
    <name evidence="2" type="ORF">RAMLITH_13155</name>
</gene>
<evidence type="ECO:0000313" key="3">
    <source>
        <dbReference type="Proteomes" id="UP000521868"/>
    </source>
</evidence>
<dbReference type="RefSeq" id="WP_168107897.1">
    <property type="nucleotide sequence ID" value="NZ_VTOX01000004.1"/>
</dbReference>
<sequence length="422" mass="43242">MRRVAKWLVAALVLLVLLFAGVAVALQQWVGSADFRGRAAQQASAALGVPVEFGALTVDVWPVPAVAVDRLQARTRPAITLERVEARPRWQALLQGRLEIATLVVRNAVVPEQTLALLAAGTRNKGDKPPPADPARTLAMLPRRAILDGVTWVWAKGGRSTIDAQFGLGADGLPQDGRIEVREGRFQGWKAALDRAPEGHWQLRADLGGGSVKGRLELQPRPKGSPLLVAQLATAGVEVAALTAPSRTLTGRLDASTSLRADLGAAGSLVDGVHSETRFTVRNAVVHGLDLVRAVQTIGLSRGGETALDTLAGQVVTRGRSVQLSNLVATSGLLSATGTVAIAPSRALSGRVTVDLAASAAGGAIGVPLAVGGTLDAPSATLTRGALLGAAIGTAVAPGVGTGAGAKLGDRIGEGLRGLFGK</sequence>
<evidence type="ECO:0000259" key="1">
    <source>
        <dbReference type="Pfam" id="PF05170"/>
    </source>
</evidence>
<dbReference type="InterPro" id="IPR052894">
    <property type="entry name" value="AsmA-related"/>
</dbReference>
<dbReference type="PANTHER" id="PTHR30441:SF4">
    <property type="entry name" value="PROTEIN ASMA"/>
    <property type="match status" value="1"/>
</dbReference>
<feature type="domain" description="AsmA" evidence="1">
    <location>
        <begin position="1"/>
        <end position="108"/>
    </location>
</feature>
<dbReference type="GO" id="GO:0090313">
    <property type="term" value="P:regulation of protein targeting to membrane"/>
    <property type="evidence" value="ECO:0007669"/>
    <property type="project" value="TreeGrafter"/>
</dbReference>
<organism evidence="2 3">
    <name type="scientific">Ramlibacter lithotrophicus</name>
    <dbReference type="NCBI Taxonomy" id="2606681"/>
    <lineage>
        <taxon>Bacteria</taxon>
        <taxon>Pseudomonadati</taxon>
        <taxon>Pseudomonadota</taxon>
        <taxon>Betaproteobacteria</taxon>
        <taxon>Burkholderiales</taxon>
        <taxon>Comamonadaceae</taxon>
        <taxon>Ramlibacter</taxon>
    </lineage>
</organism>
<keyword evidence="3" id="KW-1185">Reference proteome</keyword>
<proteinExistence type="predicted"/>
<evidence type="ECO:0000313" key="2">
    <source>
        <dbReference type="EMBL" id="NKE66775.1"/>
    </source>
</evidence>
<dbReference type="InterPro" id="IPR007844">
    <property type="entry name" value="AsmA"/>
</dbReference>
<protein>
    <recommendedName>
        <fullName evidence="1">AsmA domain-containing protein</fullName>
    </recommendedName>
</protein>
<dbReference type="AlphaFoldDB" id="A0A7X6I6Z8"/>
<name>A0A7X6I6Z8_9BURK</name>